<comment type="catalytic activity">
    <reaction evidence="4">
        <text>(2R,3S)-2,3-dihydroxy-2,3-dihydro-p-cumate + NAD(+) = 2,3-dihydroxy-p-cumate + NADH + H(+)</text>
        <dbReference type="Rhea" id="RHEA:23772"/>
        <dbReference type="ChEBI" id="CHEBI:15378"/>
        <dbReference type="ChEBI" id="CHEBI:36647"/>
        <dbReference type="ChEBI" id="CHEBI:57540"/>
        <dbReference type="ChEBI" id="CHEBI:57945"/>
        <dbReference type="ChEBI" id="CHEBI:58420"/>
        <dbReference type="EC" id="1.3.1.58"/>
    </reaction>
</comment>
<dbReference type="RefSeq" id="WP_024696256.1">
    <property type="nucleotide sequence ID" value="NZ_CP159362.1"/>
</dbReference>
<protein>
    <recommendedName>
        <fullName evidence="7">2,3-dihydroxy-2,3-dihydro-p-cumate dehydrogenase</fullName>
        <ecNumber evidence="6">1.3.1.58</ecNumber>
    </recommendedName>
    <alternativeName>
        <fullName evidence="3">Biphenyl-2,3-dihydro-2,3-diol dehydrogenase</fullName>
    </alternativeName>
</protein>
<dbReference type="GO" id="GO:0016616">
    <property type="term" value="F:oxidoreductase activity, acting on the CH-OH group of donors, NAD or NADP as acceptor"/>
    <property type="evidence" value="ECO:0007669"/>
    <property type="project" value="UniProtKB-ARBA"/>
</dbReference>
<dbReference type="PRINTS" id="PR00080">
    <property type="entry name" value="SDRFAMILY"/>
</dbReference>
<dbReference type="GO" id="GO:0018511">
    <property type="term" value="F:2,3-dihydroxy-2,3-dihydro-p-cumate dehydrogenase activity"/>
    <property type="evidence" value="ECO:0007669"/>
    <property type="project" value="UniProtKB-EC"/>
</dbReference>
<dbReference type="AlphaFoldDB" id="A0AAU8LG29"/>
<dbReference type="PANTHER" id="PTHR42760">
    <property type="entry name" value="SHORT-CHAIN DEHYDROGENASES/REDUCTASES FAMILY MEMBER"/>
    <property type="match status" value="1"/>
</dbReference>
<evidence type="ECO:0000256" key="5">
    <source>
        <dbReference type="ARBA" id="ARBA00060518"/>
    </source>
</evidence>
<dbReference type="NCBIfam" id="NF009466">
    <property type="entry name" value="PRK12826.1-2"/>
    <property type="match status" value="1"/>
</dbReference>
<dbReference type="SUPFAM" id="SSF51735">
    <property type="entry name" value="NAD(P)-binding Rossmann-fold domains"/>
    <property type="match status" value="1"/>
</dbReference>
<comment type="pathway">
    <text evidence="5">Aromatic compound metabolism; p-cumate degradation; acetaldehyde and pyruvate from p-cumate: step 2/7.</text>
</comment>
<evidence type="ECO:0000259" key="8">
    <source>
        <dbReference type="SMART" id="SM00822"/>
    </source>
</evidence>
<comment type="similarity">
    <text evidence="1">Belongs to the short-chain dehydrogenases/reductases (SDR) family.</text>
</comment>
<dbReference type="EC" id="1.3.1.58" evidence="6"/>
<sequence length="256" mass="26863">MTHSRHSGRVVLVTGAGGGIGAAIAELYCQEGAAVALIDSDAVKVQQQAELLREAGFTVGWAKADVGDYQECADACDRLSLELGPIDTLINNAGISPKHDGAPAAIWTMSPEEWQRVVNINLNGSFNLVRVLTPGMVERGFGRIVNMSSVAGSAFLPIVAAHYSATKAAIIGFTRHLAGELGPFGITANALAPGRIETPLLKTVSAQANQAVVDETPLRRLGTPLEVARAACFLTSNESDFITGQVVDVAGGWLMR</sequence>
<evidence type="ECO:0000256" key="1">
    <source>
        <dbReference type="ARBA" id="ARBA00006484"/>
    </source>
</evidence>
<evidence type="ECO:0000256" key="7">
    <source>
        <dbReference type="ARBA" id="ARBA00073443"/>
    </source>
</evidence>
<dbReference type="FunFam" id="3.40.50.720:FF:000173">
    <property type="entry name" value="3-oxoacyl-[acyl-carrier protein] reductase"/>
    <property type="match status" value="1"/>
</dbReference>
<evidence type="ECO:0000256" key="3">
    <source>
        <dbReference type="ARBA" id="ARBA00042907"/>
    </source>
</evidence>
<dbReference type="PROSITE" id="PS00061">
    <property type="entry name" value="ADH_SHORT"/>
    <property type="match status" value="1"/>
</dbReference>
<reference evidence="9" key="2">
    <citation type="submission" date="2024-07" db="EMBL/GenBank/DDBJ databases">
        <title>A complete genome sequence for Pseudomonas syringae CC1417.</title>
        <authorList>
            <person name="Baltrus D.A."/>
        </authorList>
    </citation>
    <scope>NUCLEOTIDE SEQUENCE</scope>
    <source>
        <strain evidence="9">CC1417</strain>
    </source>
</reference>
<gene>
    <name evidence="9" type="ORF">N011_23240</name>
</gene>
<dbReference type="GO" id="GO:0030497">
    <property type="term" value="P:fatty acid elongation"/>
    <property type="evidence" value="ECO:0007669"/>
    <property type="project" value="TreeGrafter"/>
</dbReference>
<organism evidence="9">
    <name type="scientific">Pseudomonas syringae CC1417</name>
    <dbReference type="NCBI Taxonomy" id="1357272"/>
    <lineage>
        <taxon>Bacteria</taxon>
        <taxon>Pseudomonadati</taxon>
        <taxon>Pseudomonadota</taxon>
        <taxon>Gammaproteobacteria</taxon>
        <taxon>Pseudomonadales</taxon>
        <taxon>Pseudomonadaceae</taxon>
        <taxon>Pseudomonas</taxon>
        <taxon>Pseudomonas syringae</taxon>
    </lineage>
</organism>
<evidence type="ECO:0000313" key="9">
    <source>
        <dbReference type="EMBL" id="XCN67366.1"/>
    </source>
</evidence>
<name>A0AAU8LG29_PSESX</name>
<dbReference type="InterPro" id="IPR057326">
    <property type="entry name" value="KR_dom"/>
</dbReference>
<dbReference type="EMBL" id="CP159362">
    <property type="protein sequence ID" value="XCN67366.1"/>
    <property type="molecule type" value="Genomic_DNA"/>
</dbReference>
<dbReference type="InterPro" id="IPR020904">
    <property type="entry name" value="Sc_DH/Rdtase_CS"/>
</dbReference>
<dbReference type="SMART" id="SM00822">
    <property type="entry name" value="PKS_KR"/>
    <property type="match status" value="1"/>
</dbReference>
<dbReference type="InterPro" id="IPR002347">
    <property type="entry name" value="SDR_fam"/>
</dbReference>
<evidence type="ECO:0000256" key="4">
    <source>
        <dbReference type="ARBA" id="ARBA00050226"/>
    </source>
</evidence>
<dbReference type="PRINTS" id="PR00081">
    <property type="entry name" value="GDHRDH"/>
</dbReference>
<dbReference type="PANTHER" id="PTHR42760:SF129">
    <property type="entry name" value="OXIDOREDUCTASE"/>
    <property type="match status" value="1"/>
</dbReference>
<proteinExistence type="inferred from homology"/>
<feature type="domain" description="Ketoreductase" evidence="8">
    <location>
        <begin position="9"/>
        <end position="194"/>
    </location>
</feature>
<dbReference type="InterPro" id="IPR036291">
    <property type="entry name" value="NAD(P)-bd_dom_sf"/>
</dbReference>
<evidence type="ECO:0000256" key="6">
    <source>
        <dbReference type="ARBA" id="ARBA00066455"/>
    </source>
</evidence>
<dbReference type="Pfam" id="PF13561">
    <property type="entry name" value="adh_short_C2"/>
    <property type="match status" value="1"/>
</dbReference>
<reference evidence="9" key="1">
    <citation type="journal article" date="2014" name="Genome Announc.">
        <title>Draft Genome Sequences of a Phylogenetically Diverse Suite of Pseudomonas syringae Strains from Multiple Source Populations.</title>
        <authorList>
            <person name="Baltrus D.A."/>
            <person name="Yourstone S."/>
            <person name="Lind A."/>
            <person name="Guilbaud C."/>
            <person name="Sands D.C."/>
            <person name="Jones C.D."/>
            <person name="Morris C.E."/>
            <person name="Dangl J.L."/>
        </authorList>
    </citation>
    <scope>NUCLEOTIDE SEQUENCE</scope>
    <source>
        <strain evidence="9">CC1417</strain>
    </source>
</reference>
<dbReference type="Gene3D" id="3.40.50.720">
    <property type="entry name" value="NAD(P)-binding Rossmann-like Domain"/>
    <property type="match status" value="1"/>
</dbReference>
<evidence type="ECO:0000256" key="2">
    <source>
        <dbReference type="ARBA" id="ARBA00023002"/>
    </source>
</evidence>
<keyword evidence="2" id="KW-0560">Oxidoreductase</keyword>
<accession>A0AAU8LG29</accession>